<comment type="caution">
    <text evidence="2">The sequence shown here is derived from an EMBL/GenBank/DDBJ whole genome shotgun (WGS) entry which is preliminary data.</text>
</comment>
<dbReference type="Pfam" id="PF03780">
    <property type="entry name" value="Asp23"/>
    <property type="match status" value="1"/>
</dbReference>
<evidence type="ECO:0000256" key="1">
    <source>
        <dbReference type="ARBA" id="ARBA00005721"/>
    </source>
</evidence>
<evidence type="ECO:0008006" key="4">
    <source>
        <dbReference type="Google" id="ProtNLM"/>
    </source>
</evidence>
<gene>
    <name evidence="2" type="ORF">RASY3_15760</name>
</gene>
<comment type="similarity">
    <text evidence="1">Belongs to the asp23 family.</text>
</comment>
<dbReference type="Proteomes" id="UP000021369">
    <property type="component" value="Unassembled WGS sequence"/>
</dbReference>
<dbReference type="InterPro" id="IPR005531">
    <property type="entry name" value="Asp23"/>
</dbReference>
<dbReference type="OrthoDB" id="9793465at2"/>
<dbReference type="PANTHER" id="PTHR34297">
    <property type="entry name" value="HYPOTHETICAL CYTOSOLIC PROTEIN-RELATED"/>
    <property type="match status" value="1"/>
</dbReference>
<dbReference type="PATRIC" id="fig|1341156.4.peg.2751"/>
<protein>
    <recommendedName>
        <fullName evidence="4">Alkaline-shock protein</fullName>
    </recommendedName>
</protein>
<dbReference type="RefSeq" id="WP_024856740.1">
    <property type="nucleotide sequence ID" value="NZ_JEOB01000004.1"/>
</dbReference>
<keyword evidence="3" id="KW-1185">Reference proteome</keyword>
<dbReference type="EMBL" id="JEOB01000004">
    <property type="protein sequence ID" value="EXM37781.1"/>
    <property type="molecule type" value="Genomic_DNA"/>
</dbReference>
<accession>A0A011VR72</accession>
<reference evidence="2 3" key="1">
    <citation type="submission" date="2013-06" db="EMBL/GenBank/DDBJ databases">
        <title>Rumen cellulosomics: divergent fiber-degrading strategies revealed by comparative genome-wide analysis of six Ruminococcal strains.</title>
        <authorList>
            <person name="Dassa B."/>
            <person name="Borovok I."/>
            <person name="Lamed R."/>
            <person name="Flint H."/>
            <person name="Yeoman C.J."/>
            <person name="White B."/>
            <person name="Bayer E.A."/>
        </authorList>
    </citation>
    <scope>NUCLEOTIDE SEQUENCE [LARGE SCALE GENOMIC DNA]</scope>
    <source>
        <strain evidence="2 3">SY3</strain>
    </source>
</reference>
<name>A0A011VR72_RUMAL</name>
<proteinExistence type="inferred from homology"/>
<evidence type="ECO:0000313" key="3">
    <source>
        <dbReference type="Proteomes" id="UP000021369"/>
    </source>
</evidence>
<evidence type="ECO:0000313" key="2">
    <source>
        <dbReference type="EMBL" id="EXM37781.1"/>
    </source>
</evidence>
<dbReference type="AlphaFoldDB" id="A0A011VR72"/>
<organism evidence="2 3">
    <name type="scientific">Ruminococcus albus SY3</name>
    <dbReference type="NCBI Taxonomy" id="1341156"/>
    <lineage>
        <taxon>Bacteria</taxon>
        <taxon>Bacillati</taxon>
        <taxon>Bacillota</taxon>
        <taxon>Clostridia</taxon>
        <taxon>Eubacteriales</taxon>
        <taxon>Oscillospiraceae</taxon>
        <taxon>Ruminococcus</taxon>
    </lineage>
</organism>
<sequence>MSENTGKVEKSLHINQDVIAQIITNSMAEVEGVYGVAPVMKTPRQIWLRQESVGNIRIGLVDDVLSVSIGVILNNGTNAITAAEMIQEQVKSAVQTMLGLTVAKVNVTICGVHFSED</sequence>